<dbReference type="InterPro" id="IPR044210">
    <property type="entry name" value="Tfc3-like"/>
</dbReference>
<dbReference type="PANTHER" id="PTHR15180:SF1">
    <property type="entry name" value="GENERAL TRANSCRIPTION FACTOR 3C POLYPEPTIDE 1"/>
    <property type="match status" value="1"/>
</dbReference>
<feature type="compositionally biased region" description="Basic and acidic residues" evidence="1">
    <location>
        <begin position="91"/>
        <end position="101"/>
    </location>
</feature>
<reference evidence="2" key="1">
    <citation type="submission" date="2021-03" db="EMBL/GenBank/DDBJ databases">
        <authorList>
            <person name="Bekaert M."/>
        </authorList>
    </citation>
    <scope>NUCLEOTIDE SEQUENCE</scope>
</reference>
<accession>A0A8S3R5H6</accession>
<dbReference type="AlphaFoldDB" id="A0A8S3R5H6"/>
<evidence type="ECO:0000256" key="1">
    <source>
        <dbReference type="SAM" id="MobiDB-lite"/>
    </source>
</evidence>
<name>A0A8S3R5H6_MYTED</name>
<protein>
    <submittedName>
        <fullName evidence="2">GTF3C1</fullName>
    </submittedName>
</protein>
<organism evidence="2 3">
    <name type="scientific">Mytilus edulis</name>
    <name type="common">Blue mussel</name>
    <dbReference type="NCBI Taxonomy" id="6550"/>
    <lineage>
        <taxon>Eukaryota</taxon>
        <taxon>Metazoa</taxon>
        <taxon>Spiralia</taxon>
        <taxon>Lophotrochozoa</taxon>
        <taxon>Mollusca</taxon>
        <taxon>Bivalvia</taxon>
        <taxon>Autobranchia</taxon>
        <taxon>Pteriomorphia</taxon>
        <taxon>Mytilida</taxon>
        <taxon>Mytiloidea</taxon>
        <taxon>Mytilidae</taxon>
        <taxon>Mytilinae</taxon>
        <taxon>Mytilus</taxon>
    </lineage>
</organism>
<dbReference type="GO" id="GO:0003677">
    <property type="term" value="F:DNA binding"/>
    <property type="evidence" value="ECO:0007669"/>
    <property type="project" value="InterPro"/>
</dbReference>
<dbReference type="OrthoDB" id="6262911at2759"/>
<feature type="compositionally biased region" description="Polar residues" evidence="1">
    <location>
        <begin position="102"/>
        <end position="120"/>
    </location>
</feature>
<gene>
    <name evidence="2" type="ORF">MEDL_17869</name>
</gene>
<sequence>MIKCTGVLKTGRLSVTMITVVKVGVTCTRYVTLRNVRPWAVHSYKNSRGRGGDTQAVRDPSDSHIDNEPPSNPLDAGPSGDVNMTDGESLEADHTKGDKSSQHTNTEDQFSSQIHSNDLTSSREDTSSQRPRRSLTRKPESSYPKPVSTYDRIRLILKPWKKPEGLLNKPVFKMMIESVMLYVMMFSGVHFNAICEKYTPYLQPFCIRELMDVLEDLNCVEKTVFRKPVKSSLFSKPAVTQEALEEHYEDDEVFYEGTADCVVKLGQFMDKIHHQNISCS</sequence>
<evidence type="ECO:0000313" key="3">
    <source>
        <dbReference type="Proteomes" id="UP000683360"/>
    </source>
</evidence>
<dbReference type="PANTHER" id="PTHR15180">
    <property type="entry name" value="GENERAL TRANSCRIPTION FACTOR 3C POLYPEPTIDE 1"/>
    <property type="match status" value="1"/>
</dbReference>
<keyword evidence="3" id="KW-1185">Reference proteome</keyword>
<dbReference type="GO" id="GO:0006384">
    <property type="term" value="P:transcription initiation at RNA polymerase III promoter"/>
    <property type="evidence" value="ECO:0007669"/>
    <property type="project" value="InterPro"/>
</dbReference>
<feature type="region of interest" description="Disordered" evidence="1">
    <location>
        <begin position="44"/>
        <end position="146"/>
    </location>
</feature>
<evidence type="ECO:0000313" key="2">
    <source>
        <dbReference type="EMBL" id="CAG2203319.1"/>
    </source>
</evidence>
<dbReference type="EMBL" id="CAJPWZ010000917">
    <property type="protein sequence ID" value="CAG2203319.1"/>
    <property type="molecule type" value="Genomic_DNA"/>
</dbReference>
<dbReference type="GO" id="GO:0042791">
    <property type="term" value="P:5S class rRNA transcription by RNA polymerase III"/>
    <property type="evidence" value="ECO:0007669"/>
    <property type="project" value="TreeGrafter"/>
</dbReference>
<dbReference type="Proteomes" id="UP000683360">
    <property type="component" value="Unassembled WGS sequence"/>
</dbReference>
<dbReference type="GO" id="GO:0000127">
    <property type="term" value="C:transcription factor TFIIIC complex"/>
    <property type="evidence" value="ECO:0007669"/>
    <property type="project" value="InterPro"/>
</dbReference>
<proteinExistence type="predicted"/>
<comment type="caution">
    <text evidence="2">The sequence shown here is derived from an EMBL/GenBank/DDBJ whole genome shotgun (WGS) entry which is preliminary data.</text>
</comment>